<feature type="region of interest" description="Disordered" evidence="1">
    <location>
        <begin position="15"/>
        <end position="48"/>
    </location>
</feature>
<evidence type="ECO:0000256" key="2">
    <source>
        <dbReference type="SAM" id="Phobius"/>
    </source>
</evidence>
<comment type="caution">
    <text evidence="3">The sequence shown here is derived from an EMBL/GenBank/DDBJ whole genome shotgun (WGS) entry which is preliminary data.</text>
</comment>
<feature type="compositionally biased region" description="Polar residues" evidence="1">
    <location>
        <begin position="27"/>
        <end position="39"/>
    </location>
</feature>
<reference evidence="3" key="1">
    <citation type="submission" date="2020-11" db="EMBL/GenBank/DDBJ databases">
        <authorList>
            <consortium name="DOE Joint Genome Institute"/>
            <person name="Ahrendt S."/>
            <person name="Riley R."/>
            <person name="Andreopoulos W."/>
            <person name="Labutti K."/>
            <person name="Pangilinan J."/>
            <person name="Ruiz-Duenas F.J."/>
            <person name="Barrasa J.M."/>
            <person name="Sanchez-Garcia M."/>
            <person name="Camarero S."/>
            <person name="Miyauchi S."/>
            <person name="Serrano A."/>
            <person name="Linde D."/>
            <person name="Babiker R."/>
            <person name="Drula E."/>
            <person name="Ayuso-Fernandez I."/>
            <person name="Pacheco R."/>
            <person name="Padilla G."/>
            <person name="Ferreira P."/>
            <person name="Barriuso J."/>
            <person name="Kellner H."/>
            <person name="Castanera R."/>
            <person name="Alfaro M."/>
            <person name="Ramirez L."/>
            <person name="Pisabarro A.G."/>
            <person name="Kuo A."/>
            <person name="Tritt A."/>
            <person name="Lipzen A."/>
            <person name="He G."/>
            <person name="Yan M."/>
            <person name="Ng V."/>
            <person name="Cullen D."/>
            <person name="Martin F."/>
            <person name="Rosso M.-N."/>
            <person name="Henrissat B."/>
            <person name="Hibbett D."/>
            <person name="Martinez A.T."/>
            <person name="Grigoriev I.V."/>
        </authorList>
    </citation>
    <scope>NUCLEOTIDE SEQUENCE</scope>
    <source>
        <strain evidence="3">ATCC 90797</strain>
    </source>
</reference>
<feature type="transmembrane region" description="Helical" evidence="2">
    <location>
        <begin position="112"/>
        <end position="130"/>
    </location>
</feature>
<keyword evidence="4" id="KW-1185">Reference proteome</keyword>
<feature type="transmembrane region" description="Helical" evidence="2">
    <location>
        <begin position="142"/>
        <end position="167"/>
    </location>
</feature>
<feature type="compositionally biased region" description="Low complexity" evidence="1">
    <location>
        <begin position="339"/>
        <end position="370"/>
    </location>
</feature>
<evidence type="ECO:0000313" key="4">
    <source>
        <dbReference type="Proteomes" id="UP000807025"/>
    </source>
</evidence>
<feature type="transmembrane region" description="Helical" evidence="2">
    <location>
        <begin position="187"/>
        <end position="210"/>
    </location>
</feature>
<dbReference type="AlphaFoldDB" id="A0A9P6A085"/>
<keyword evidence="2" id="KW-1133">Transmembrane helix</keyword>
<feature type="region of interest" description="Disordered" evidence="1">
    <location>
        <begin position="296"/>
        <end position="386"/>
    </location>
</feature>
<sequence length="605" mass="66498">MAALYLHNAIFVPEPSEDSMHSHHRTASSGTLRTTTSDSHPTEPLLRNTASESSLTYRDLLSHQPSHPNMQGFPGDTRLDLFSDTLGVEERKGYTELAVRRRLRRLRLVKRLLELIIAIWTTYNIVRYFIAYTVYTSFRGQITAVSLGTITSVSLAIFLTSDVLAVLKAYLMFHDVPLQFQFILRTVLHAISHFLLLVPTVVNIALVVAWRNLKRPDIAFLERCNMDIDVVWSVSSVKCSAWTWQTWLSFAIARIMLTIALIVLHFYTTFAYQRTRRPGHLPRRPFILRHGHGRGQSATELLPNAPTPSAAPHSTSFADNHIRQPSYTTLTSSSRHARSSSSLRRQSSSQSRLNRATRHSPNSSSSDLSSTEQDVHNNPLKADSGMDGFLDRYNSVINQIHRETEEGMIYAQSDTARLPPGAAPPRPPENYIHTMATYDEYGRPRPPEGHVRVMGALVKRMPTIESIGSGEAVSILSARDRMRTPSPHNSGSRPPTRANTFSTMGSEPPSRANSLSVAVERLASGSPRSSSSGGCGGVLGGVSEVLEEVGGNGELSELGEVAMPRLGSAGTTGTADTGRDTNRTNSYYTAGSTMTSARSSPEAAS</sequence>
<feature type="compositionally biased region" description="Polar residues" evidence="1">
    <location>
        <begin position="312"/>
        <end position="331"/>
    </location>
</feature>
<keyword evidence="2" id="KW-0472">Membrane</keyword>
<feature type="compositionally biased region" description="Polar residues" evidence="1">
    <location>
        <begin position="586"/>
        <end position="599"/>
    </location>
</feature>
<feature type="region of interest" description="Disordered" evidence="1">
    <location>
        <begin position="481"/>
        <end position="514"/>
    </location>
</feature>
<evidence type="ECO:0000256" key="1">
    <source>
        <dbReference type="SAM" id="MobiDB-lite"/>
    </source>
</evidence>
<accession>A0A9P6A085</accession>
<dbReference type="Proteomes" id="UP000807025">
    <property type="component" value="Unassembled WGS sequence"/>
</dbReference>
<organism evidence="3 4">
    <name type="scientific">Pleurotus eryngii</name>
    <name type="common">Boletus of the steppes</name>
    <dbReference type="NCBI Taxonomy" id="5323"/>
    <lineage>
        <taxon>Eukaryota</taxon>
        <taxon>Fungi</taxon>
        <taxon>Dikarya</taxon>
        <taxon>Basidiomycota</taxon>
        <taxon>Agaricomycotina</taxon>
        <taxon>Agaricomycetes</taxon>
        <taxon>Agaricomycetidae</taxon>
        <taxon>Agaricales</taxon>
        <taxon>Pleurotineae</taxon>
        <taxon>Pleurotaceae</taxon>
        <taxon>Pleurotus</taxon>
    </lineage>
</organism>
<feature type="compositionally biased region" description="Polar residues" evidence="1">
    <location>
        <begin position="486"/>
        <end position="514"/>
    </location>
</feature>
<name>A0A9P6A085_PLEER</name>
<gene>
    <name evidence="3" type="ORF">BDN71DRAFT_1444931</name>
</gene>
<dbReference type="OrthoDB" id="3222669at2759"/>
<feature type="transmembrane region" description="Helical" evidence="2">
    <location>
        <begin position="247"/>
        <end position="267"/>
    </location>
</feature>
<proteinExistence type="predicted"/>
<feature type="region of interest" description="Disordered" evidence="1">
    <location>
        <begin position="556"/>
        <end position="605"/>
    </location>
</feature>
<keyword evidence="2" id="KW-0812">Transmembrane</keyword>
<dbReference type="EMBL" id="MU154544">
    <property type="protein sequence ID" value="KAF9497435.1"/>
    <property type="molecule type" value="Genomic_DNA"/>
</dbReference>
<evidence type="ECO:0000313" key="3">
    <source>
        <dbReference type="EMBL" id="KAF9497435.1"/>
    </source>
</evidence>
<protein>
    <submittedName>
        <fullName evidence="3">Uncharacterized protein</fullName>
    </submittedName>
</protein>